<organism evidence="2 3">
    <name type="scientific">Streptomyces evansiae</name>
    <dbReference type="NCBI Taxonomy" id="3075535"/>
    <lineage>
        <taxon>Bacteria</taxon>
        <taxon>Bacillati</taxon>
        <taxon>Actinomycetota</taxon>
        <taxon>Actinomycetes</taxon>
        <taxon>Kitasatosporales</taxon>
        <taxon>Streptomycetaceae</taxon>
        <taxon>Streptomyces</taxon>
    </lineage>
</organism>
<sequence>MTNGHGLTWMKSSYSGADGGNCVELAVGERTMPVRDSKRADSGPVIEFGRAAFGRFLGSVREG</sequence>
<dbReference type="Proteomes" id="UP001183610">
    <property type="component" value="Unassembled WGS sequence"/>
</dbReference>
<reference evidence="3" key="1">
    <citation type="submission" date="2023-07" db="EMBL/GenBank/DDBJ databases">
        <title>30 novel species of actinomycetes from the DSMZ collection.</title>
        <authorList>
            <person name="Nouioui I."/>
        </authorList>
    </citation>
    <scope>NUCLEOTIDE SEQUENCE [LARGE SCALE GENOMIC DNA]</scope>
    <source>
        <strain evidence="3">DSM 41979</strain>
    </source>
</reference>
<gene>
    <name evidence="2" type="ORF">RM698_00965</name>
</gene>
<protein>
    <submittedName>
        <fullName evidence="2">DUF397 domain-containing protein</fullName>
    </submittedName>
</protein>
<accession>A0ABU2QX90</accession>
<evidence type="ECO:0000259" key="1">
    <source>
        <dbReference type="Pfam" id="PF04149"/>
    </source>
</evidence>
<keyword evidence="3" id="KW-1185">Reference proteome</keyword>
<name>A0ABU2QX90_9ACTN</name>
<dbReference type="RefSeq" id="WP_010262361.1">
    <property type="nucleotide sequence ID" value="NZ_JAVRET010000001.1"/>
</dbReference>
<dbReference type="EMBL" id="JAVRET010000001">
    <property type="protein sequence ID" value="MDT0407625.1"/>
    <property type="molecule type" value="Genomic_DNA"/>
</dbReference>
<evidence type="ECO:0000313" key="3">
    <source>
        <dbReference type="Proteomes" id="UP001183610"/>
    </source>
</evidence>
<dbReference type="Pfam" id="PF04149">
    <property type="entry name" value="DUF397"/>
    <property type="match status" value="1"/>
</dbReference>
<comment type="caution">
    <text evidence="2">The sequence shown here is derived from an EMBL/GenBank/DDBJ whole genome shotgun (WGS) entry which is preliminary data.</text>
</comment>
<proteinExistence type="predicted"/>
<evidence type="ECO:0000313" key="2">
    <source>
        <dbReference type="EMBL" id="MDT0407625.1"/>
    </source>
</evidence>
<feature type="domain" description="DUF397" evidence="1">
    <location>
        <begin position="7"/>
        <end position="61"/>
    </location>
</feature>
<dbReference type="InterPro" id="IPR007278">
    <property type="entry name" value="DUF397"/>
</dbReference>